<feature type="transmembrane region" description="Helical" evidence="2">
    <location>
        <begin position="38"/>
        <end position="57"/>
    </location>
</feature>
<organism evidence="4 5">
    <name type="scientific">Mycolicibacterium brumae</name>
    <dbReference type="NCBI Taxonomy" id="85968"/>
    <lineage>
        <taxon>Bacteria</taxon>
        <taxon>Bacillati</taxon>
        <taxon>Actinomycetota</taxon>
        <taxon>Actinomycetes</taxon>
        <taxon>Mycobacteriales</taxon>
        <taxon>Mycobacteriaceae</taxon>
        <taxon>Mycolicibacterium</taxon>
    </lineage>
</organism>
<comment type="caution">
    <text evidence="4">The sequence shown here is derived from an EMBL/GenBank/DDBJ whole genome shotgun (WGS) entry which is preliminary data.</text>
</comment>
<name>A0A2G5PH19_9MYCO</name>
<dbReference type="OrthoDB" id="3748257at2"/>
<sequence>MFLRYLKAQAAVLLCGGLVGPIFLTVYFALGSDPLLKWMFWTGLLVTAGDVLVALWLTSMFTRSAGVSERLDANGIVGLARITSIQETNTQINDRPLVKLRLHIEAPGLAPMDVEDRVIASITRLPLLSGRELVVMVDPDDRSFRIDWDRSALVAGAVPATFTLAEDGRTYDLTGQSKPLIDILRILQANGIPFNGVINVRDNPSVRQQVSDVVRAAGRSRESVPTNPAPEPAEPKLPFAQRIQELEQLRANGLISEAEYVAKRQQIIADL</sequence>
<dbReference type="RefSeq" id="WP_090588359.1">
    <property type="nucleotide sequence ID" value="NZ_CP104302.1"/>
</dbReference>
<protein>
    <recommendedName>
        <fullName evidence="3">SHOCT domain-containing protein</fullName>
    </recommendedName>
</protein>
<keyword evidence="2" id="KW-1133">Transmembrane helix</keyword>
<dbReference type="EMBL" id="PDCN02000001">
    <property type="protein sequence ID" value="PIB77602.1"/>
    <property type="molecule type" value="Genomic_DNA"/>
</dbReference>
<accession>A0A2G5PH19</accession>
<dbReference type="STRING" id="85968.GCA_900073015_01596"/>
<keyword evidence="2" id="KW-0812">Transmembrane</keyword>
<reference evidence="4 5" key="1">
    <citation type="journal article" date="2017" name="Infect. Genet. Evol.">
        <title>The new phylogeny of the genus Mycobacterium: The old and the news.</title>
        <authorList>
            <person name="Tortoli E."/>
            <person name="Fedrizzi T."/>
            <person name="Meehan C.J."/>
            <person name="Trovato A."/>
            <person name="Grottola A."/>
            <person name="Giacobazzi E."/>
            <person name="Serpini G.F."/>
            <person name="Tagliazucchi S."/>
            <person name="Fabio A."/>
            <person name="Bettua C."/>
            <person name="Bertorelli R."/>
            <person name="Frascaro F."/>
            <person name="De Sanctis V."/>
            <person name="Pecorari M."/>
            <person name="Jousson O."/>
            <person name="Segata N."/>
            <person name="Cirillo D.M."/>
        </authorList>
    </citation>
    <scope>NUCLEOTIDE SEQUENCE [LARGE SCALE GENOMIC DNA]</scope>
    <source>
        <strain evidence="4 5">CIP1034565</strain>
    </source>
</reference>
<keyword evidence="5" id="KW-1185">Reference proteome</keyword>
<feature type="transmembrane region" description="Helical" evidence="2">
    <location>
        <begin position="12"/>
        <end position="32"/>
    </location>
</feature>
<evidence type="ECO:0000313" key="5">
    <source>
        <dbReference type="Proteomes" id="UP000230551"/>
    </source>
</evidence>
<dbReference type="InterPro" id="IPR018649">
    <property type="entry name" value="SHOCT"/>
</dbReference>
<evidence type="ECO:0000256" key="1">
    <source>
        <dbReference type="SAM" id="MobiDB-lite"/>
    </source>
</evidence>
<evidence type="ECO:0000259" key="3">
    <source>
        <dbReference type="Pfam" id="PF09851"/>
    </source>
</evidence>
<dbReference type="AlphaFoldDB" id="A0A2G5PH19"/>
<dbReference type="Pfam" id="PF09851">
    <property type="entry name" value="SHOCT"/>
    <property type="match status" value="1"/>
</dbReference>
<keyword evidence="2" id="KW-0472">Membrane</keyword>
<feature type="domain" description="SHOCT" evidence="3">
    <location>
        <begin position="242"/>
        <end position="267"/>
    </location>
</feature>
<proteinExistence type="predicted"/>
<feature type="region of interest" description="Disordered" evidence="1">
    <location>
        <begin position="217"/>
        <end position="236"/>
    </location>
</feature>
<gene>
    <name evidence="4" type="ORF">CQY22_001260</name>
</gene>
<evidence type="ECO:0000313" key="4">
    <source>
        <dbReference type="EMBL" id="PIB77602.1"/>
    </source>
</evidence>
<dbReference type="Proteomes" id="UP000230551">
    <property type="component" value="Unassembled WGS sequence"/>
</dbReference>
<evidence type="ECO:0000256" key="2">
    <source>
        <dbReference type="SAM" id="Phobius"/>
    </source>
</evidence>